<dbReference type="GO" id="GO:0034650">
    <property type="term" value="P:cortisol metabolic process"/>
    <property type="evidence" value="ECO:0007669"/>
    <property type="project" value="TreeGrafter"/>
</dbReference>
<dbReference type="PANTHER" id="PTHR24279">
    <property type="entry name" value="CYTOCHROME P450"/>
    <property type="match status" value="1"/>
</dbReference>
<evidence type="ECO:0000256" key="9">
    <source>
        <dbReference type="RuleBase" id="RU000461"/>
    </source>
</evidence>
<evidence type="ECO:0000256" key="2">
    <source>
        <dbReference type="ARBA" id="ARBA00010617"/>
    </source>
</evidence>
<evidence type="ECO:0000256" key="6">
    <source>
        <dbReference type="ARBA" id="ARBA00023004"/>
    </source>
</evidence>
<dbReference type="GO" id="GO:0005506">
    <property type="term" value="F:iron ion binding"/>
    <property type="evidence" value="ECO:0007669"/>
    <property type="project" value="InterPro"/>
</dbReference>
<dbReference type="GO" id="GO:0008203">
    <property type="term" value="P:cholesterol metabolic process"/>
    <property type="evidence" value="ECO:0007669"/>
    <property type="project" value="UniProtKB-KW"/>
</dbReference>
<dbReference type="InterPro" id="IPR001128">
    <property type="entry name" value="Cyt_P450"/>
</dbReference>
<dbReference type="Proteomes" id="UP000759131">
    <property type="component" value="Unassembled WGS sequence"/>
</dbReference>
<evidence type="ECO:0000256" key="5">
    <source>
        <dbReference type="ARBA" id="ARBA00023002"/>
    </source>
</evidence>
<dbReference type="InterPro" id="IPR036396">
    <property type="entry name" value="Cyt_P450_sf"/>
</dbReference>
<evidence type="ECO:0000256" key="1">
    <source>
        <dbReference type="ARBA" id="ARBA00001971"/>
    </source>
</evidence>
<evidence type="ECO:0000313" key="10">
    <source>
        <dbReference type="EMBL" id="CAD7623520.1"/>
    </source>
</evidence>
<evidence type="ECO:0000313" key="11">
    <source>
        <dbReference type="Proteomes" id="UP000759131"/>
    </source>
</evidence>
<dbReference type="GO" id="GO:0006704">
    <property type="term" value="P:glucocorticoid biosynthetic process"/>
    <property type="evidence" value="ECO:0007669"/>
    <property type="project" value="TreeGrafter"/>
</dbReference>
<dbReference type="SUPFAM" id="SSF48264">
    <property type="entry name" value="Cytochrome P450"/>
    <property type="match status" value="1"/>
</dbReference>
<keyword evidence="3 8" id="KW-0349">Heme</keyword>
<proteinExistence type="inferred from homology"/>
<dbReference type="EMBL" id="OC856279">
    <property type="protein sequence ID" value="CAD7623520.1"/>
    <property type="molecule type" value="Genomic_DNA"/>
</dbReference>
<protein>
    <recommendedName>
        <fullName evidence="12">Cytochrome P450</fullName>
    </recommendedName>
</protein>
<evidence type="ECO:0000256" key="4">
    <source>
        <dbReference type="ARBA" id="ARBA00022723"/>
    </source>
</evidence>
<feature type="binding site" description="axial binding residue" evidence="8">
    <location>
        <position position="263"/>
    </location>
    <ligand>
        <name>heme</name>
        <dbReference type="ChEBI" id="CHEBI:30413"/>
    </ligand>
    <ligandPart>
        <name>Fe</name>
        <dbReference type="ChEBI" id="CHEBI:18248"/>
    </ligandPart>
</feature>
<keyword evidence="4 8" id="KW-0479">Metal-binding</keyword>
<keyword evidence="11" id="KW-1185">Reference proteome</keyword>
<evidence type="ECO:0000256" key="3">
    <source>
        <dbReference type="ARBA" id="ARBA00022617"/>
    </source>
</evidence>
<evidence type="ECO:0000256" key="7">
    <source>
        <dbReference type="ARBA" id="ARBA00023033"/>
    </source>
</evidence>
<dbReference type="EMBL" id="CAJPIZ010001704">
    <property type="protein sequence ID" value="CAG2103950.1"/>
    <property type="molecule type" value="Genomic_DNA"/>
</dbReference>
<dbReference type="PANTHER" id="PTHR24279:SF120">
    <property type="entry name" value="CYTOCHROME P450"/>
    <property type="match status" value="1"/>
</dbReference>
<keyword evidence="6 8" id="KW-0408">Iron</keyword>
<reference evidence="10" key="1">
    <citation type="submission" date="2020-11" db="EMBL/GenBank/DDBJ databases">
        <authorList>
            <person name="Tran Van P."/>
        </authorList>
    </citation>
    <scope>NUCLEOTIDE SEQUENCE</scope>
</reference>
<dbReference type="AlphaFoldDB" id="A0A7R9KI58"/>
<name>A0A7R9KI58_9ACAR</name>
<dbReference type="InterPro" id="IPR050479">
    <property type="entry name" value="CYP11_CYP27_families"/>
</dbReference>
<dbReference type="PRINTS" id="PR00385">
    <property type="entry name" value="P450"/>
</dbReference>
<gene>
    <name evidence="10" type="ORF">OSB1V03_LOCUS3975</name>
</gene>
<evidence type="ECO:0000256" key="8">
    <source>
        <dbReference type="PIRSR" id="PIRSR602401-1"/>
    </source>
</evidence>
<dbReference type="GO" id="GO:0020037">
    <property type="term" value="F:heme binding"/>
    <property type="evidence" value="ECO:0007669"/>
    <property type="project" value="InterPro"/>
</dbReference>
<dbReference type="GO" id="GO:0005743">
    <property type="term" value="C:mitochondrial inner membrane"/>
    <property type="evidence" value="ECO:0007669"/>
    <property type="project" value="UniProtKB-SubCell"/>
</dbReference>
<keyword evidence="5 9" id="KW-0560">Oxidoreductase</keyword>
<dbReference type="PRINTS" id="PR00463">
    <property type="entry name" value="EP450I"/>
</dbReference>
<comment type="cofactor">
    <cofactor evidence="1 8">
        <name>heme</name>
        <dbReference type="ChEBI" id="CHEBI:30413"/>
    </cofactor>
</comment>
<comment type="similarity">
    <text evidence="2 9">Belongs to the cytochrome P450 family.</text>
</comment>
<dbReference type="InterPro" id="IPR017972">
    <property type="entry name" value="Cyt_P450_CS"/>
</dbReference>
<dbReference type="OrthoDB" id="3945418at2759"/>
<dbReference type="GO" id="GO:0008386">
    <property type="term" value="F:cholesterol monooxygenase (side-chain-cleaving) activity"/>
    <property type="evidence" value="ECO:0007669"/>
    <property type="project" value="UniProtKB-EC"/>
</dbReference>
<keyword evidence="7 9" id="KW-0503">Monooxygenase</keyword>
<dbReference type="PROSITE" id="PS00086">
    <property type="entry name" value="CYTOCHROME_P450"/>
    <property type="match status" value="1"/>
</dbReference>
<dbReference type="GO" id="GO:0006700">
    <property type="term" value="P:C21-steroid hormone biosynthetic process"/>
    <property type="evidence" value="ECO:0007669"/>
    <property type="project" value="TreeGrafter"/>
</dbReference>
<evidence type="ECO:0008006" key="12">
    <source>
        <dbReference type="Google" id="ProtNLM"/>
    </source>
</evidence>
<dbReference type="InterPro" id="IPR002401">
    <property type="entry name" value="Cyt_P450_E_grp-I"/>
</dbReference>
<sequence>MTCNTMSDDNVIDDFRDISYNFVLESISLWCLGTRLGCLDTQHNDSHSSVSIDKQMMTIATKELFESYQRLYYSSKLWKYVKTKPYRHSKLWKYVKTKPYRQLERSESCIYDTLSKYVDLAFSSKTGYESLMNELINLDTLSVNEIKVYLMDFIIGGLFTVSNALNFVCYHLANNPSIQQNLLREINAVTTDQNEITSQMLSQMPYLKACIKESFRLTSTVPGIVRVLPSDVILSGYHIPKGDNRHDWPSFSVLPFGFGSRMCVGKRFAQLHIQMAVLYIIKHFEISVDESDEIELICNFLIIANRRIKLKVKRR</sequence>
<accession>A0A7R9KI58</accession>
<dbReference type="Gene3D" id="1.10.630.10">
    <property type="entry name" value="Cytochrome P450"/>
    <property type="match status" value="1"/>
</dbReference>
<organism evidence="10">
    <name type="scientific">Medioppia subpectinata</name>
    <dbReference type="NCBI Taxonomy" id="1979941"/>
    <lineage>
        <taxon>Eukaryota</taxon>
        <taxon>Metazoa</taxon>
        <taxon>Ecdysozoa</taxon>
        <taxon>Arthropoda</taxon>
        <taxon>Chelicerata</taxon>
        <taxon>Arachnida</taxon>
        <taxon>Acari</taxon>
        <taxon>Acariformes</taxon>
        <taxon>Sarcoptiformes</taxon>
        <taxon>Oribatida</taxon>
        <taxon>Brachypylina</taxon>
        <taxon>Oppioidea</taxon>
        <taxon>Oppiidae</taxon>
        <taxon>Medioppia</taxon>
    </lineage>
</organism>
<dbReference type="Pfam" id="PF00067">
    <property type="entry name" value="p450"/>
    <property type="match status" value="2"/>
</dbReference>
<dbReference type="GO" id="GO:0071375">
    <property type="term" value="P:cellular response to peptide hormone stimulus"/>
    <property type="evidence" value="ECO:0007669"/>
    <property type="project" value="TreeGrafter"/>
</dbReference>